<gene>
    <name evidence="1" type="ORF">RRG08_047609</name>
</gene>
<proteinExistence type="predicted"/>
<protein>
    <submittedName>
        <fullName evidence="1">Uncharacterized protein</fullName>
    </submittedName>
</protein>
<sequence length="155" mass="17999">MLLLSENVCPQHTPALRKHGLERPLRPRSRDCCYLGFTVSTVFLDQGSRQKSSCFSKLHCFILRELHCGKWRYKQEDREKPVQTSAQARRLAQLTSLLLTNTFSRFVDRMVSDFRLHVGERRVPGRFRESLADGSADFQFSQIVAAENWLVLWSP</sequence>
<dbReference type="AlphaFoldDB" id="A0AAE1BFG6"/>
<reference evidence="1" key="1">
    <citation type="journal article" date="2023" name="G3 (Bethesda)">
        <title>A reference genome for the long-term kleptoplast-retaining sea slug Elysia crispata morphotype clarki.</title>
        <authorList>
            <person name="Eastman K.E."/>
            <person name="Pendleton A.L."/>
            <person name="Shaikh M.A."/>
            <person name="Suttiyut T."/>
            <person name="Ogas R."/>
            <person name="Tomko P."/>
            <person name="Gavelis G."/>
            <person name="Widhalm J.R."/>
            <person name="Wisecaver J.H."/>
        </authorList>
    </citation>
    <scope>NUCLEOTIDE SEQUENCE</scope>
    <source>
        <strain evidence="1">ECLA1</strain>
    </source>
</reference>
<comment type="caution">
    <text evidence="1">The sequence shown here is derived from an EMBL/GenBank/DDBJ whole genome shotgun (WGS) entry which is preliminary data.</text>
</comment>
<dbReference type="EMBL" id="JAWDGP010000039">
    <property type="protein sequence ID" value="KAK3804141.1"/>
    <property type="molecule type" value="Genomic_DNA"/>
</dbReference>
<keyword evidence="2" id="KW-1185">Reference proteome</keyword>
<evidence type="ECO:0000313" key="1">
    <source>
        <dbReference type="EMBL" id="KAK3804141.1"/>
    </source>
</evidence>
<accession>A0AAE1BFG6</accession>
<dbReference type="Proteomes" id="UP001283361">
    <property type="component" value="Unassembled WGS sequence"/>
</dbReference>
<organism evidence="1 2">
    <name type="scientific">Elysia crispata</name>
    <name type="common">lettuce slug</name>
    <dbReference type="NCBI Taxonomy" id="231223"/>
    <lineage>
        <taxon>Eukaryota</taxon>
        <taxon>Metazoa</taxon>
        <taxon>Spiralia</taxon>
        <taxon>Lophotrochozoa</taxon>
        <taxon>Mollusca</taxon>
        <taxon>Gastropoda</taxon>
        <taxon>Heterobranchia</taxon>
        <taxon>Euthyneura</taxon>
        <taxon>Panpulmonata</taxon>
        <taxon>Sacoglossa</taxon>
        <taxon>Placobranchoidea</taxon>
        <taxon>Plakobranchidae</taxon>
        <taxon>Elysia</taxon>
    </lineage>
</organism>
<evidence type="ECO:0000313" key="2">
    <source>
        <dbReference type="Proteomes" id="UP001283361"/>
    </source>
</evidence>
<name>A0AAE1BFG6_9GAST</name>